<feature type="coiled-coil region" evidence="5">
    <location>
        <begin position="710"/>
        <end position="744"/>
    </location>
</feature>
<feature type="coiled-coil region" evidence="5">
    <location>
        <begin position="924"/>
        <end position="951"/>
    </location>
</feature>
<accession>A0A8C6R3D3</accession>
<dbReference type="CDD" id="cd15709">
    <property type="entry name" value="ePHD_AF17"/>
    <property type="match status" value="1"/>
</dbReference>
<dbReference type="GeneTree" id="ENSGT00940000158572"/>
<feature type="region of interest" description="Disordered" evidence="6">
    <location>
        <begin position="183"/>
        <end position="489"/>
    </location>
</feature>
<dbReference type="GO" id="GO:0008270">
    <property type="term" value="F:zinc ion binding"/>
    <property type="evidence" value="ECO:0007669"/>
    <property type="project" value="UniProtKB-KW"/>
</dbReference>
<proteinExistence type="predicted"/>
<dbReference type="FunFam" id="3.30.40.10:FF:000042">
    <property type="entry name" value="protein AF-10 isoform X1"/>
    <property type="match status" value="1"/>
</dbReference>
<dbReference type="InterPro" id="IPR050701">
    <property type="entry name" value="Histone_Mod_Regulator"/>
</dbReference>
<organism evidence="9 10">
    <name type="scientific">Nannospalax galili</name>
    <name type="common">Northern Israeli blind subterranean mole rat</name>
    <name type="synonym">Spalax galili</name>
    <dbReference type="NCBI Taxonomy" id="1026970"/>
    <lineage>
        <taxon>Eukaryota</taxon>
        <taxon>Metazoa</taxon>
        <taxon>Chordata</taxon>
        <taxon>Craniata</taxon>
        <taxon>Vertebrata</taxon>
        <taxon>Euteleostomi</taxon>
        <taxon>Mammalia</taxon>
        <taxon>Eutheria</taxon>
        <taxon>Euarchontoglires</taxon>
        <taxon>Glires</taxon>
        <taxon>Rodentia</taxon>
        <taxon>Myomorpha</taxon>
        <taxon>Muroidea</taxon>
        <taxon>Spalacidae</taxon>
        <taxon>Spalacinae</taxon>
        <taxon>Nannospalax</taxon>
    </lineage>
</organism>
<dbReference type="GO" id="GO:0035812">
    <property type="term" value="P:renal sodium excretion"/>
    <property type="evidence" value="ECO:0007669"/>
    <property type="project" value="Ensembl"/>
</dbReference>
<feature type="domain" description="PHD-type" evidence="7">
    <location>
        <begin position="75"/>
        <end position="138"/>
    </location>
</feature>
<evidence type="ECO:0000256" key="6">
    <source>
        <dbReference type="SAM" id="MobiDB-lite"/>
    </source>
</evidence>
<keyword evidence="3" id="KW-0862">Zinc</keyword>
<dbReference type="PROSITE" id="PS50016">
    <property type="entry name" value="ZF_PHD_2"/>
    <property type="match status" value="1"/>
</dbReference>
<keyword evidence="10" id="KW-1185">Reference proteome</keyword>
<dbReference type="Pfam" id="PF13832">
    <property type="entry name" value="zf-HC5HC2H_2"/>
    <property type="match status" value="1"/>
</dbReference>
<keyword evidence="5" id="KW-0175">Coiled coil</keyword>
<feature type="region of interest" description="Disordered" evidence="6">
    <location>
        <begin position="1050"/>
        <end position="1084"/>
    </location>
</feature>
<dbReference type="GO" id="GO:0045944">
    <property type="term" value="P:positive regulation of transcription by RNA polymerase II"/>
    <property type="evidence" value="ECO:0007669"/>
    <property type="project" value="Ensembl"/>
</dbReference>
<dbReference type="GO" id="GO:0031491">
    <property type="term" value="F:nucleosome binding"/>
    <property type="evidence" value="ECO:0007669"/>
    <property type="project" value="Ensembl"/>
</dbReference>
<evidence type="ECO:0000256" key="3">
    <source>
        <dbReference type="ARBA" id="ARBA00022833"/>
    </source>
</evidence>
<name>A0A8C6R3D3_NANGA</name>
<dbReference type="InterPro" id="IPR019787">
    <property type="entry name" value="Znf_PHD-finger"/>
</dbReference>
<dbReference type="SMART" id="SM00249">
    <property type="entry name" value="PHD"/>
    <property type="match status" value="1"/>
</dbReference>
<evidence type="ECO:0000256" key="5">
    <source>
        <dbReference type="SAM" id="Coils"/>
    </source>
</evidence>
<keyword evidence="2 4" id="KW-0863">Zinc-finger</keyword>
<dbReference type="GO" id="GO:0070295">
    <property type="term" value="P:renal water absorption"/>
    <property type="evidence" value="ECO:0007669"/>
    <property type="project" value="Ensembl"/>
</dbReference>
<evidence type="ECO:0000313" key="10">
    <source>
        <dbReference type="Proteomes" id="UP000694381"/>
    </source>
</evidence>
<dbReference type="GO" id="GO:0006325">
    <property type="term" value="P:chromatin organization"/>
    <property type="evidence" value="ECO:0007669"/>
    <property type="project" value="Ensembl"/>
</dbReference>
<dbReference type="InterPro" id="IPR001965">
    <property type="entry name" value="Znf_PHD"/>
</dbReference>
<evidence type="ECO:0000259" key="7">
    <source>
        <dbReference type="PROSITE" id="PS50016"/>
    </source>
</evidence>
<dbReference type="Proteomes" id="UP000694381">
    <property type="component" value="Unassembled WGS sequence"/>
</dbReference>
<evidence type="ECO:0000313" key="9">
    <source>
        <dbReference type="Ensembl" id="ENSNGAP00000011736.1"/>
    </source>
</evidence>
<evidence type="ECO:0000259" key="8">
    <source>
        <dbReference type="PROSITE" id="PS51805"/>
    </source>
</evidence>
<feature type="compositionally biased region" description="Basic and acidic residues" evidence="6">
    <location>
        <begin position="263"/>
        <end position="281"/>
    </location>
</feature>
<dbReference type="GO" id="GO:0035811">
    <property type="term" value="P:negative regulation of urine volume"/>
    <property type="evidence" value="ECO:0007669"/>
    <property type="project" value="Ensembl"/>
</dbReference>
<feature type="region of interest" description="Disordered" evidence="6">
    <location>
        <begin position="145"/>
        <end position="171"/>
    </location>
</feature>
<dbReference type="GO" id="GO:0042393">
    <property type="term" value="F:histone binding"/>
    <property type="evidence" value="ECO:0007669"/>
    <property type="project" value="Ensembl"/>
</dbReference>
<evidence type="ECO:0000256" key="2">
    <source>
        <dbReference type="ARBA" id="ARBA00022771"/>
    </source>
</evidence>
<dbReference type="PANTHER" id="PTHR13793">
    <property type="entry name" value="PHD FINGER PROTEINS"/>
    <property type="match status" value="1"/>
</dbReference>
<reference evidence="9" key="2">
    <citation type="submission" date="2025-09" db="UniProtKB">
        <authorList>
            <consortium name="Ensembl"/>
        </authorList>
    </citation>
    <scope>IDENTIFICATION</scope>
</reference>
<feature type="domain" description="PHD-type" evidence="8">
    <location>
        <begin position="20"/>
        <end position="139"/>
    </location>
</feature>
<feature type="compositionally biased region" description="Low complexity" evidence="6">
    <location>
        <begin position="778"/>
        <end position="787"/>
    </location>
</feature>
<gene>
    <name evidence="9" type="primary">Mllt6</name>
</gene>
<dbReference type="Ensembl" id="ENSNGAT00000017289.1">
    <property type="protein sequence ID" value="ENSNGAP00000011736.1"/>
    <property type="gene ID" value="ENSNGAG00000013769.1"/>
</dbReference>
<feature type="compositionally biased region" description="Polar residues" evidence="6">
    <location>
        <begin position="795"/>
        <end position="804"/>
    </location>
</feature>
<feature type="region of interest" description="Disordered" evidence="6">
    <location>
        <begin position="766"/>
        <end position="864"/>
    </location>
</feature>
<sequence>QVPTGPWFCRKCESQERAARVRCELCPHKDGALKRTDNGGWAHVVCALYIPEVQFANVLTMEPIVLQYVPHDRFNKTCYICEEQGRESKAASGACMTCNRHGCRQAFHVTCAQMAGLLCEEEVLEVDNVKYCGYCKYHFSKMKTSRHTSGGGGGAGGGGGGSGGSSGGSSNAGGGGCGGTGGGGGGGGGGSSSFLTGRRSRSASPSTQQEKHPTHHEKGQKKSRKDKERLKQKHKKRPESPSSILTSPVVPTAEKVSSASSSSHHEASTQETSESSRDSKGKKSSSHSLSHKGKKLSSGKGVSSFMLSSSSFSSSSPSSSSPSSSSSSSSSGGPFQPAGSSLQSSPDFSAFPKLEQPEDDKYSKPAVPTPPAPPSPTAPEPPKADLFEQKVVFSGFGPIMRFSTTSSSSRTRAPSPGDYKSPHVSGAGASAGTHKRMPALSSTHGPAEETPETSLKEKKHKASKRSRHGPGRPKGSRSKEGNGGPVASLPGAQLAGFTATAASPFSGGSLVSSGLGGLASRTFGPSGSLPSLSLESPLLGAGIYTSNKDPISHGGGMLRAVCSTPLSSSLLGPPGTSALPRLSRSPFTSTLPSSSASISTTQVFSLAGSTFSLPSSNIFGTPMGTVNPLLTQAESSHTEPDLEDCSFRCHGTSPQESLSSMSPISSLPALFDQTTPAPCGGGQLDPAAPGTTNMEQLLEKQGNGEAGVNIVEMLKALHALQKENQRLQEQILSLTAKKERLQILNVQLSVPFPALPAALPATNGPIPGPYGLPPQAGSSDSLSTSKSPPGKNSLGLDNSLSTSSEDPHSGCPSRSSSSLSFHSTPPPLPLLQQSPATLPLALPGAPAPVPPQPQNGLGRAPGATGLGAMPMAEGLLGGLAGSGGLPLNGLLGGLNGAAAPNPAGLSQAGGAPTLQLPSCLNSLTEQQRHLLQQQEQQLQQLQQLLASSQLTPEHQTMVYQMIQQIQQKRELQRLQMAGGSQLPMASLLAGSSTPLLSAGTPGLLPTASAPPLLPAGALVAPSLGNNTSLMAAAAAAAAVAAAGGPPVLTAQTNPFLSLPGADASGNGPKGGTADKGASASQEKG</sequence>
<evidence type="ECO:0000256" key="4">
    <source>
        <dbReference type="PROSITE-ProRule" id="PRU00146"/>
    </source>
</evidence>
<dbReference type="OMA" id="EKHPAHH"/>
<evidence type="ECO:0000256" key="1">
    <source>
        <dbReference type="ARBA" id="ARBA00022723"/>
    </source>
</evidence>
<feature type="compositionally biased region" description="Pro residues" evidence="6">
    <location>
        <begin position="367"/>
        <end position="381"/>
    </location>
</feature>
<feature type="compositionally biased region" description="Low complexity" evidence="6">
    <location>
        <begin position="809"/>
        <end position="823"/>
    </location>
</feature>
<feature type="compositionally biased region" description="Gly residues" evidence="6">
    <location>
        <begin position="149"/>
        <end position="171"/>
    </location>
</feature>
<dbReference type="Gene3D" id="3.30.40.10">
    <property type="entry name" value="Zinc/RING finger domain, C3HC4 (zinc finger)"/>
    <property type="match status" value="1"/>
</dbReference>
<feature type="compositionally biased region" description="Basic residues" evidence="6">
    <location>
        <begin position="457"/>
        <end position="476"/>
    </location>
</feature>
<dbReference type="PANTHER" id="PTHR13793:SF90">
    <property type="entry name" value="PROTEIN AF-17"/>
    <property type="match status" value="1"/>
</dbReference>
<keyword evidence="1" id="KW-0479">Metal-binding</keyword>
<dbReference type="GO" id="GO:0005634">
    <property type="term" value="C:nucleus"/>
    <property type="evidence" value="ECO:0007669"/>
    <property type="project" value="TreeGrafter"/>
</dbReference>
<protein>
    <submittedName>
        <fullName evidence="9">Myeloid/lymphoid or mixed-lineage leukemia; translocated to, 6</fullName>
    </submittedName>
</protein>
<feature type="compositionally biased region" description="Basic residues" evidence="6">
    <location>
        <begin position="213"/>
        <end position="237"/>
    </location>
</feature>
<feature type="compositionally biased region" description="Low complexity" evidence="6">
    <location>
        <begin position="830"/>
        <end position="844"/>
    </location>
</feature>
<feature type="compositionally biased region" description="Low complexity" evidence="6">
    <location>
        <begin position="298"/>
        <end position="341"/>
    </location>
</feature>
<dbReference type="AlphaFoldDB" id="A0A8C6R3D3"/>
<dbReference type="InterPro" id="IPR013083">
    <property type="entry name" value="Znf_RING/FYVE/PHD"/>
</dbReference>
<feature type="compositionally biased region" description="Basic residues" evidence="6">
    <location>
        <begin position="282"/>
        <end position="297"/>
    </location>
</feature>
<dbReference type="PROSITE" id="PS51805">
    <property type="entry name" value="EPHD"/>
    <property type="match status" value="1"/>
</dbReference>
<dbReference type="GO" id="GO:0010765">
    <property type="term" value="P:positive regulation of sodium ion transport"/>
    <property type="evidence" value="ECO:0007669"/>
    <property type="project" value="Ensembl"/>
</dbReference>
<dbReference type="GO" id="GO:0036359">
    <property type="term" value="P:renal potassium excretion"/>
    <property type="evidence" value="ECO:0007669"/>
    <property type="project" value="Ensembl"/>
</dbReference>
<feature type="compositionally biased region" description="Low complexity" evidence="6">
    <location>
        <begin position="401"/>
        <end position="412"/>
    </location>
</feature>
<reference evidence="9" key="1">
    <citation type="submission" date="2025-08" db="UniProtKB">
        <authorList>
            <consortium name="Ensembl"/>
        </authorList>
    </citation>
    <scope>IDENTIFICATION</scope>
</reference>
<dbReference type="InterPro" id="IPR034732">
    <property type="entry name" value="EPHD"/>
</dbReference>